<proteinExistence type="predicted"/>
<reference evidence="2 3" key="2">
    <citation type="submission" date="2024-07" db="EMBL/GenBank/DDBJ databases">
        <authorList>
            <person name="Akdeniz Z."/>
        </authorList>
    </citation>
    <scope>NUCLEOTIDE SEQUENCE [LARGE SCALE GENOMIC DNA]</scope>
</reference>
<evidence type="ECO:0000313" key="2">
    <source>
        <dbReference type="EMBL" id="CAL6082220.1"/>
    </source>
</evidence>
<evidence type="ECO:0000313" key="3">
    <source>
        <dbReference type="Proteomes" id="UP001642409"/>
    </source>
</evidence>
<reference evidence="1" key="1">
    <citation type="submission" date="2023-06" db="EMBL/GenBank/DDBJ databases">
        <authorList>
            <person name="Kurt Z."/>
        </authorList>
    </citation>
    <scope>NUCLEOTIDE SEQUENCE</scope>
</reference>
<comment type="caution">
    <text evidence="1">The sequence shown here is derived from an EMBL/GenBank/DDBJ whole genome shotgun (WGS) entry which is preliminary data.</text>
</comment>
<evidence type="ECO:0000313" key="1">
    <source>
        <dbReference type="EMBL" id="CAI9915256.1"/>
    </source>
</evidence>
<dbReference type="EMBL" id="CATOUU010000069">
    <property type="protein sequence ID" value="CAI9915256.1"/>
    <property type="molecule type" value="Genomic_DNA"/>
</dbReference>
<dbReference type="Proteomes" id="UP001642409">
    <property type="component" value="Unassembled WGS sequence"/>
</dbReference>
<name>A0AA86N9Q9_9EUKA</name>
<protein>
    <submittedName>
        <fullName evidence="2">Hypothetical_protein</fullName>
    </submittedName>
</protein>
<keyword evidence="3" id="KW-1185">Reference proteome</keyword>
<dbReference type="AlphaFoldDB" id="A0AA86N9Q9"/>
<gene>
    <name evidence="1" type="ORF">HINF_LOCUS2901</name>
    <name evidence="2" type="ORF">HINF_LOCUS61012</name>
</gene>
<dbReference type="EMBL" id="CAXDID020000362">
    <property type="protein sequence ID" value="CAL6082220.1"/>
    <property type="molecule type" value="Genomic_DNA"/>
</dbReference>
<accession>A0AA86N9Q9</accession>
<sequence>MQSTSLFQGMPLFYQLFNFANTPDCKQFGVLTEVQNHQMQILKHKNINSQQLHQGDLHNVNYRVNSVLNNAEIVVEMCLIRVNPYYHLGSNRMLARLNSFFEMTNTLY</sequence>
<organism evidence="1">
    <name type="scientific">Hexamita inflata</name>
    <dbReference type="NCBI Taxonomy" id="28002"/>
    <lineage>
        <taxon>Eukaryota</taxon>
        <taxon>Metamonada</taxon>
        <taxon>Diplomonadida</taxon>
        <taxon>Hexamitidae</taxon>
        <taxon>Hexamitinae</taxon>
        <taxon>Hexamita</taxon>
    </lineage>
</organism>